<evidence type="ECO:0000256" key="3">
    <source>
        <dbReference type="ARBA" id="ARBA00022475"/>
    </source>
</evidence>
<feature type="transmembrane region" description="Helical" evidence="8">
    <location>
        <begin position="6"/>
        <end position="25"/>
    </location>
</feature>
<dbReference type="InterPro" id="IPR004031">
    <property type="entry name" value="PMP22/EMP/MP20/Claudin"/>
</dbReference>
<sequence>MSGVQIIAFALCFCGIGAIIAATVSNEWKVTSRASSVITATWVFQGLWMNCAGNALGAFHCRPHLTIFKIESYIQACRGLMIAAVCLGFFGSVFALVGMKCTKIGGSDQTKAKIACLAGFIFILCGLCAMAGCSLYANRITSEFFDPTYIAQKYELGAALFIGWAGSALCIIGGSIFCFSIAENNKTPRMGYTYNRAASAMSIRTKGCNGSADLKMPRAPPKHFDKNAYV</sequence>
<comment type="function">
    <text evidence="8">Claudins function as major constituents of the tight junction complexes that regulate the permeability of epithelia.</text>
</comment>
<evidence type="ECO:0000256" key="1">
    <source>
        <dbReference type="ARBA" id="ARBA00008295"/>
    </source>
</evidence>
<evidence type="ECO:0000313" key="10">
    <source>
        <dbReference type="Proteomes" id="UP001178461"/>
    </source>
</evidence>
<evidence type="ECO:0000313" key="9">
    <source>
        <dbReference type="EMBL" id="CAI5771770.1"/>
    </source>
</evidence>
<dbReference type="GO" id="GO:0005923">
    <property type="term" value="C:bicellular tight junction"/>
    <property type="evidence" value="ECO:0007669"/>
    <property type="project" value="UniProtKB-SubCell"/>
</dbReference>
<reference evidence="9" key="1">
    <citation type="submission" date="2022-12" db="EMBL/GenBank/DDBJ databases">
        <authorList>
            <person name="Alioto T."/>
            <person name="Alioto T."/>
            <person name="Gomez Garrido J."/>
        </authorList>
    </citation>
    <scope>NUCLEOTIDE SEQUENCE</scope>
</reference>
<comment type="similarity">
    <text evidence="1 8">Belongs to the claudin family.</text>
</comment>
<keyword evidence="4 8" id="KW-0812">Transmembrane</keyword>
<keyword evidence="5 8" id="KW-0965">Cell junction</keyword>
<evidence type="ECO:0000256" key="8">
    <source>
        <dbReference type="RuleBase" id="RU060637"/>
    </source>
</evidence>
<comment type="caution">
    <text evidence="8">Lacks conserved residue(s) required for the propagation of feature annotation.</text>
</comment>
<feature type="transmembrane region" description="Helical" evidence="8">
    <location>
        <begin position="79"/>
        <end position="102"/>
    </location>
</feature>
<evidence type="ECO:0000256" key="2">
    <source>
        <dbReference type="ARBA" id="ARBA00022427"/>
    </source>
</evidence>
<dbReference type="InterPro" id="IPR003554">
    <property type="entry name" value="Claudin10"/>
</dbReference>
<dbReference type="PRINTS" id="PR01383">
    <property type="entry name" value="CLAUDIN10"/>
</dbReference>
<dbReference type="PANTHER" id="PTHR12002">
    <property type="entry name" value="CLAUDIN"/>
    <property type="match status" value="1"/>
</dbReference>
<dbReference type="Gene3D" id="1.20.140.150">
    <property type="match status" value="1"/>
</dbReference>
<dbReference type="GO" id="GO:0005886">
    <property type="term" value="C:plasma membrane"/>
    <property type="evidence" value="ECO:0007669"/>
    <property type="project" value="UniProtKB-SubCell"/>
</dbReference>
<gene>
    <name evidence="9" type="ORF">PODLI_1B019493</name>
</gene>
<dbReference type="PRINTS" id="PR01077">
    <property type="entry name" value="CLAUDIN"/>
</dbReference>
<evidence type="ECO:0000256" key="5">
    <source>
        <dbReference type="ARBA" id="ARBA00022949"/>
    </source>
</evidence>
<keyword evidence="7 8" id="KW-0472">Membrane</keyword>
<dbReference type="InterPro" id="IPR006187">
    <property type="entry name" value="Claudin"/>
</dbReference>
<name>A0AA35K504_9SAUR</name>
<keyword evidence="3 8" id="KW-1003">Cell membrane</keyword>
<organism evidence="9 10">
    <name type="scientific">Podarcis lilfordi</name>
    <name type="common">Lilford's wall lizard</name>
    <dbReference type="NCBI Taxonomy" id="74358"/>
    <lineage>
        <taxon>Eukaryota</taxon>
        <taxon>Metazoa</taxon>
        <taxon>Chordata</taxon>
        <taxon>Craniata</taxon>
        <taxon>Vertebrata</taxon>
        <taxon>Euteleostomi</taxon>
        <taxon>Lepidosauria</taxon>
        <taxon>Squamata</taxon>
        <taxon>Bifurcata</taxon>
        <taxon>Unidentata</taxon>
        <taxon>Episquamata</taxon>
        <taxon>Laterata</taxon>
        <taxon>Lacertibaenia</taxon>
        <taxon>Lacertidae</taxon>
        <taxon>Podarcis</taxon>
    </lineage>
</organism>
<dbReference type="GO" id="GO:0005198">
    <property type="term" value="F:structural molecule activity"/>
    <property type="evidence" value="ECO:0007669"/>
    <property type="project" value="InterPro"/>
</dbReference>
<dbReference type="PROSITE" id="PS01346">
    <property type="entry name" value="CLAUDIN"/>
    <property type="match status" value="1"/>
</dbReference>
<dbReference type="EMBL" id="OX395129">
    <property type="protein sequence ID" value="CAI5771770.1"/>
    <property type="molecule type" value="Genomic_DNA"/>
</dbReference>
<keyword evidence="10" id="KW-1185">Reference proteome</keyword>
<proteinExistence type="inferred from homology"/>
<feature type="transmembrane region" description="Helical" evidence="8">
    <location>
        <begin position="157"/>
        <end position="182"/>
    </location>
</feature>
<evidence type="ECO:0000256" key="4">
    <source>
        <dbReference type="ARBA" id="ARBA00022692"/>
    </source>
</evidence>
<evidence type="ECO:0000256" key="7">
    <source>
        <dbReference type="ARBA" id="ARBA00023136"/>
    </source>
</evidence>
<dbReference type="Pfam" id="PF00822">
    <property type="entry name" value="PMP22_Claudin"/>
    <property type="match status" value="1"/>
</dbReference>
<evidence type="ECO:0000256" key="6">
    <source>
        <dbReference type="ARBA" id="ARBA00022989"/>
    </source>
</evidence>
<dbReference type="AlphaFoldDB" id="A0AA35K504"/>
<feature type="transmembrane region" description="Helical" evidence="8">
    <location>
        <begin position="114"/>
        <end position="137"/>
    </location>
</feature>
<protein>
    <recommendedName>
        <fullName evidence="8">Claudin</fullName>
    </recommendedName>
</protein>
<dbReference type="Proteomes" id="UP001178461">
    <property type="component" value="Chromosome 4"/>
</dbReference>
<dbReference type="InterPro" id="IPR017974">
    <property type="entry name" value="Claudin_CS"/>
</dbReference>
<keyword evidence="2 8" id="KW-0796">Tight junction</keyword>
<feature type="transmembrane region" description="Helical" evidence="8">
    <location>
        <begin position="37"/>
        <end position="59"/>
    </location>
</feature>
<accession>A0AA35K504</accession>
<keyword evidence="6 8" id="KW-1133">Transmembrane helix</keyword>
<comment type="subcellular location">
    <subcellularLocation>
        <location evidence="8">Cell junction</location>
        <location evidence="8">Tight junction</location>
    </subcellularLocation>
    <subcellularLocation>
        <location evidence="8">Cell membrane</location>
        <topology evidence="8">Multi-pass membrane protein</topology>
    </subcellularLocation>
</comment>